<comment type="PTM">
    <text evidence="5">The conversion to 3-oxoalanine (also known as C-formylglycine, FGly), of a serine or cysteine residue in prokaryotes and of a cysteine residue in eukaryotes, is critical for catalytic activity.</text>
</comment>
<dbReference type="PANTHER" id="PTHR42693:SF53">
    <property type="entry name" value="ENDO-4-O-SULFATASE"/>
    <property type="match status" value="1"/>
</dbReference>
<dbReference type="RefSeq" id="WP_205125892.1">
    <property type="nucleotide sequence ID" value="NZ_JAIWXB010000016.1"/>
</dbReference>
<evidence type="ECO:0000313" key="8">
    <source>
        <dbReference type="Proteomes" id="UP001198461"/>
    </source>
</evidence>
<accession>A0AAW4SZM5</accession>
<dbReference type="EMBL" id="JAIWYE010000018">
    <property type="protein sequence ID" value="MCA4703857.1"/>
    <property type="molecule type" value="Genomic_DNA"/>
</dbReference>
<dbReference type="SUPFAM" id="SSF53649">
    <property type="entry name" value="Alkaline phosphatase-like"/>
    <property type="match status" value="1"/>
</dbReference>
<name>A0AAW4SZM5_9BACE</name>
<dbReference type="InterPro" id="IPR024607">
    <property type="entry name" value="Sulfatase_CS"/>
</dbReference>
<dbReference type="Gene3D" id="3.40.720.10">
    <property type="entry name" value="Alkaline Phosphatase, subunit A"/>
    <property type="match status" value="1"/>
</dbReference>
<evidence type="ECO:0000259" key="6">
    <source>
        <dbReference type="Pfam" id="PF00884"/>
    </source>
</evidence>
<sequence length="434" mass="49297">MEKYFLPMLTLCMSSGYLHASTPQNRMNIVLIMADDFGYECIGANGGNYQTPHIDKLAEEGIRFEHCHSNPLSTPSRVQLMTGKYNVHNYVAFGKLDRGEETFGNILKNAGYATCIAGKWQLGKEKDSPKHFGFDTSCLWQQTASAVDEQGHDTRYANPVMDINGETIEYPQGTFGPDISCDFVLDFIKRHKESPFFVYYPMALTHCPFISTPDSEEWSPMRSPTYKGNAVHFPDMVEYTDKLVGRILKQLDELQLRDNTLIIFTGDNGTDSPVISMLNGKPYPGGKGKTIDSGTHVPLIVSCPQGEKGKVNKELIDFTDFLPTLCDVAGINRPTTPETDGKSFYPQLYGKKTEARKWIYCWYAPRQVYDEKATVFARDRKYKLYRTGEFYDIENDFYEKSPITKPNMTGKQKKIFKALQTVINKYEDAAKKKK</sequence>
<dbReference type="InterPro" id="IPR050738">
    <property type="entry name" value="Sulfatase"/>
</dbReference>
<keyword evidence="3 7" id="KW-0378">Hydrolase</keyword>
<dbReference type="InterPro" id="IPR000917">
    <property type="entry name" value="Sulfatase_N"/>
</dbReference>
<dbReference type="GO" id="GO:0046872">
    <property type="term" value="F:metal ion binding"/>
    <property type="evidence" value="ECO:0007669"/>
    <property type="project" value="UniProtKB-KW"/>
</dbReference>
<evidence type="ECO:0000256" key="3">
    <source>
        <dbReference type="ARBA" id="ARBA00022801"/>
    </source>
</evidence>
<evidence type="ECO:0000256" key="1">
    <source>
        <dbReference type="ARBA" id="ARBA00008779"/>
    </source>
</evidence>
<feature type="domain" description="Sulfatase N-terminal" evidence="6">
    <location>
        <begin position="28"/>
        <end position="331"/>
    </location>
</feature>
<evidence type="ECO:0000313" key="7">
    <source>
        <dbReference type="EMBL" id="MCA4703857.1"/>
    </source>
</evidence>
<protein>
    <submittedName>
        <fullName evidence="7">Sulfatase-like hydrolase/transferase</fullName>
    </submittedName>
</protein>
<organism evidence="7 8">
    <name type="scientific">Bacteroides xylanisolvens</name>
    <dbReference type="NCBI Taxonomy" id="371601"/>
    <lineage>
        <taxon>Bacteria</taxon>
        <taxon>Pseudomonadati</taxon>
        <taxon>Bacteroidota</taxon>
        <taxon>Bacteroidia</taxon>
        <taxon>Bacteroidales</taxon>
        <taxon>Bacteroidaceae</taxon>
        <taxon>Bacteroides</taxon>
    </lineage>
</organism>
<comment type="caution">
    <text evidence="7">The sequence shown here is derived from an EMBL/GenBank/DDBJ whole genome shotgun (WGS) entry which is preliminary data.</text>
</comment>
<keyword evidence="4" id="KW-0106">Calcium</keyword>
<dbReference type="Proteomes" id="UP001198461">
    <property type="component" value="Unassembled WGS sequence"/>
</dbReference>
<gene>
    <name evidence="7" type="ORF">LD004_09525</name>
</gene>
<feature type="modified residue" description="3-oxoalanine (Ser)" evidence="5">
    <location>
        <position position="73"/>
    </location>
</feature>
<proteinExistence type="inferred from homology"/>
<dbReference type="CDD" id="cd16151">
    <property type="entry name" value="sulfatase_like"/>
    <property type="match status" value="1"/>
</dbReference>
<dbReference type="InterPro" id="IPR017850">
    <property type="entry name" value="Alkaline_phosphatase_core_sf"/>
</dbReference>
<dbReference type="PROSITE" id="PS00523">
    <property type="entry name" value="SULFATASE_1"/>
    <property type="match status" value="1"/>
</dbReference>
<dbReference type="AlphaFoldDB" id="A0AAW4SZM5"/>
<dbReference type="GO" id="GO:0004065">
    <property type="term" value="F:arylsulfatase activity"/>
    <property type="evidence" value="ECO:0007669"/>
    <property type="project" value="TreeGrafter"/>
</dbReference>
<evidence type="ECO:0000256" key="2">
    <source>
        <dbReference type="ARBA" id="ARBA00022723"/>
    </source>
</evidence>
<comment type="similarity">
    <text evidence="1">Belongs to the sulfatase family.</text>
</comment>
<dbReference type="Pfam" id="PF00884">
    <property type="entry name" value="Sulfatase"/>
    <property type="match status" value="1"/>
</dbReference>
<evidence type="ECO:0000256" key="5">
    <source>
        <dbReference type="PIRSR" id="PIRSR600917-52"/>
    </source>
</evidence>
<reference evidence="7" key="1">
    <citation type="submission" date="2023-08" db="EMBL/GenBank/DDBJ databases">
        <title>Mucin Metabolism Genes Underlie the Key Renovations of Bacteroides xylanisolvens Genomes in Captive Great Apes.</title>
        <authorList>
            <person name="Nishida A.H."/>
        </authorList>
    </citation>
    <scope>NUCLEOTIDE SEQUENCE</scope>
    <source>
        <strain evidence="7">P13.H9</strain>
    </source>
</reference>
<keyword evidence="2" id="KW-0479">Metal-binding</keyword>
<evidence type="ECO:0000256" key="4">
    <source>
        <dbReference type="ARBA" id="ARBA00022837"/>
    </source>
</evidence>
<dbReference type="PANTHER" id="PTHR42693">
    <property type="entry name" value="ARYLSULFATASE FAMILY MEMBER"/>
    <property type="match status" value="1"/>
</dbReference>